<dbReference type="KEGG" id="hprf:HLPR_26690"/>
<keyword evidence="2" id="KW-1185">Reference proteome</keyword>
<accession>A0AAU9E772</accession>
<dbReference type="RefSeq" id="WP_338535929.1">
    <property type="nucleotide sequence ID" value="NZ_AP028654.1"/>
</dbReference>
<dbReference type="InterPro" id="IPR011664">
    <property type="entry name" value="Abi_system_AbiD/AbiF-like"/>
</dbReference>
<dbReference type="Pfam" id="PF07751">
    <property type="entry name" value="Abi_2"/>
    <property type="match status" value="1"/>
</dbReference>
<proteinExistence type="predicted"/>
<organism evidence="1 2">
    <name type="scientific">Helicovermis profundi</name>
    <dbReference type="NCBI Taxonomy" id="3065157"/>
    <lineage>
        <taxon>Bacteria</taxon>
        <taxon>Bacillati</taxon>
        <taxon>Bacillota</taxon>
        <taxon>Clostridia</taxon>
        <taxon>Helicovermis</taxon>
    </lineage>
</organism>
<sequence>MKPFLTLDEQIDRLKARKLHIDDVESAKTILSKENYYNVVNGYKKPFLKRYLNGVILNPEEYVENCKFEELNTLYLYDRDLRLILLSVLLKFESKRQFHHTYNF</sequence>
<protein>
    <recommendedName>
        <fullName evidence="3">Abi family protein</fullName>
    </recommendedName>
</protein>
<evidence type="ECO:0000313" key="2">
    <source>
        <dbReference type="Proteomes" id="UP001321786"/>
    </source>
</evidence>
<evidence type="ECO:0008006" key="3">
    <source>
        <dbReference type="Google" id="ProtNLM"/>
    </source>
</evidence>
<dbReference type="EMBL" id="AP028654">
    <property type="protein sequence ID" value="BEP30338.1"/>
    <property type="molecule type" value="Genomic_DNA"/>
</dbReference>
<dbReference type="Proteomes" id="UP001321786">
    <property type="component" value="Chromosome"/>
</dbReference>
<name>A0AAU9E772_9FIRM</name>
<evidence type="ECO:0000313" key="1">
    <source>
        <dbReference type="EMBL" id="BEP30338.1"/>
    </source>
</evidence>
<reference evidence="1 2" key="1">
    <citation type="submission" date="2023-08" db="EMBL/GenBank/DDBJ databases">
        <title>Helicovermis profunda gen. nov., sp. nov., a novel mesophilic, fermentative bacterium within the Bacillota from a deep-sea hydrothermal vent chimney.</title>
        <authorList>
            <person name="Miyazaki U."/>
            <person name="Mizutani D."/>
            <person name="Hashimoto Y."/>
            <person name="Tame A."/>
            <person name="Sawayama S."/>
            <person name="Miyazaki J."/>
            <person name="Takai K."/>
            <person name="Nakagawa S."/>
        </authorList>
    </citation>
    <scope>NUCLEOTIDE SEQUENCE [LARGE SCALE GENOMIC DNA]</scope>
    <source>
        <strain evidence="1 2">S502</strain>
    </source>
</reference>
<dbReference type="AlphaFoldDB" id="A0AAU9E772"/>
<gene>
    <name evidence="1" type="ORF">HLPR_26690</name>
</gene>